<dbReference type="PROSITE" id="PS00392">
    <property type="entry name" value="DDC_GAD_HDC_YDC"/>
    <property type="match status" value="1"/>
</dbReference>
<dbReference type="GeneID" id="20310672"/>
<accession>H6C300</accession>
<reference evidence="7" key="1">
    <citation type="submission" date="2011-07" db="EMBL/GenBank/DDBJ databases">
        <title>The Genome Sequence of Exophiala (Wangiella) dermatitidis NIH/UT8656.</title>
        <authorList>
            <consortium name="The Broad Institute Genome Sequencing Platform"/>
            <person name="Cuomo C."/>
            <person name="Wang Z."/>
            <person name="Hunicke-Smith S."/>
            <person name="Szanislo P.J."/>
            <person name="Earl A."/>
            <person name="Young S.K."/>
            <person name="Zeng Q."/>
            <person name="Gargeya S."/>
            <person name="Fitzgerald M."/>
            <person name="Haas B."/>
            <person name="Abouelleil A."/>
            <person name="Alvarado L."/>
            <person name="Arachchi H.M."/>
            <person name="Berlin A."/>
            <person name="Brown A."/>
            <person name="Chapman S.B."/>
            <person name="Chen Z."/>
            <person name="Dunbar C."/>
            <person name="Freedman E."/>
            <person name="Gearin G."/>
            <person name="Gellesch M."/>
            <person name="Goldberg J."/>
            <person name="Griggs A."/>
            <person name="Gujja S."/>
            <person name="Heiman D."/>
            <person name="Howarth C."/>
            <person name="Larson L."/>
            <person name="Lui A."/>
            <person name="MacDonald P.J.P."/>
            <person name="Montmayeur A."/>
            <person name="Murphy C."/>
            <person name="Neiman D."/>
            <person name="Pearson M."/>
            <person name="Priest M."/>
            <person name="Roberts A."/>
            <person name="Saif S."/>
            <person name="Shea T."/>
            <person name="Shenoy N."/>
            <person name="Sisk P."/>
            <person name="Stolte C."/>
            <person name="Sykes S."/>
            <person name="Wortman J."/>
            <person name="Nusbaum C."/>
            <person name="Birren B."/>
        </authorList>
    </citation>
    <scope>NUCLEOTIDE SEQUENCE</scope>
    <source>
        <strain evidence="7">NIH/UT8656</strain>
    </source>
</reference>
<proteinExistence type="inferred from homology"/>
<dbReference type="VEuPathDB" id="FungiDB:HMPREF1120_06033"/>
<dbReference type="Gene3D" id="3.40.640.10">
    <property type="entry name" value="Type I PLP-dependent aspartate aminotransferase-like (Major domain)"/>
    <property type="match status" value="1"/>
</dbReference>
<dbReference type="AlphaFoldDB" id="H6C300"/>
<evidence type="ECO:0000256" key="6">
    <source>
        <dbReference type="SAM" id="MobiDB-lite"/>
    </source>
</evidence>
<feature type="modified residue" description="N6-(pyridoxal phosphate)lysine" evidence="5">
    <location>
        <position position="460"/>
    </location>
</feature>
<dbReference type="Gene3D" id="3.90.1150.10">
    <property type="entry name" value="Aspartate Aminotransferase, domain 1"/>
    <property type="match status" value="1"/>
</dbReference>
<organism evidence="7 8">
    <name type="scientific">Exophiala dermatitidis (strain ATCC 34100 / CBS 525.76 / NIH/UT8656)</name>
    <name type="common">Black yeast</name>
    <name type="synonym">Wangiella dermatitidis</name>
    <dbReference type="NCBI Taxonomy" id="858893"/>
    <lineage>
        <taxon>Eukaryota</taxon>
        <taxon>Fungi</taxon>
        <taxon>Dikarya</taxon>
        <taxon>Ascomycota</taxon>
        <taxon>Pezizomycotina</taxon>
        <taxon>Eurotiomycetes</taxon>
        <taxon>Chaetothyriomycetidae</taxon>
        <taxon>Chaetothyriales</taxon>
        <taxon>Herpotrichiellaceae</taxon>
        <taxon>Exophiala</taxon>
    </lineage>
</organism>
<protein>
    <submittedName>
        <fullName evidence="7">Tyrosine decarboxylase</fullName>
    </submittedName>
</protein>
<feature type="region of interest" description="Disordered" evidence="6">
    <location>
        <begin position="183"/>
        <end position="233"/>
    </location>
</feature>
<dbReference type="PANTHER" id="PTHR11999">
    <property type="entry name" value="GROUP II PYRIDOXAL-5-PHOSPHATE DECARBOXYLASE"/>
    <property type="match status" value="1"/>
</dbReference>
<keyword evidence="4" id="KW-0456">Lyase</keyword>
<gene>
    <name evidence="7" type="ORF">HMPREF1120_06033</name>
</gene>
<evidence type="ECO:0000256" key="5">
    <source>
        <dbReference type="PIRSR" id="PIRSR602129-50"/>
    </source>
</evidence>
<dbReference type="EMBL" id="JH226134">
    <property type="protein sequence ID" value="EHY58015.1"/>
    <property type="molecule type" value="Genomic_DNA"/>
</dbReference>
<dbReference type="InterPro" id="IPR015424">
    <property type="entry name" value="PyrdxlP-dep_Trfase"/>
</dbReference>
<dbReference type="HOGENOM" id="CLU_011856_6_2_1"/>
<dbReference type="STRING" id="858893.H6C300"/>
<feature type="compositionally biased region" description="Basic and acidic residues" evidence="6">
    <location>
        <begin position="186"/>
        <end position="202"/>
    </location>
</feature>
<dbReference type="InterPro" id="IPR002129">
    <property type="entry name" value="PyrdxlP-dep_de-COase"/>
</dbReference>
<dbReference type="Pfam" id="PF00282">
    <property type="entry name" value="Pyridoxal_deC"/>
    <property type="match status" value="1"/>
</dbReference>
<comment type="cofactor">
    <cofactor evidence="1 5">
        <name>pyridoxal 5'-phosphate</name>
        <dbReference type="ChEBI" id="CHEBI:597326"/>
    </cofactor>
</comment>
<dbReference type="PANTHER" id="PTHR11999:SF165">
    <property type="entry name" value="DECARBOXYLASE, PUTATIVE (AFU_ORTHOLOGUE AFUA_2G04980)-RELATED"/>
    <property type="match status" value="1"/>
</dbReference>
<dbReference type="GO" id="GO:0005737">
    <property type="term" value="C:cytoplasm"/>
    <property type="evidence" value="ECO:0007669"/>
    <property type="project" value="TreeGrafter"/>
</dbReference>
<keyword evidence="3 5" id="KW-0663">Pyridoxal phosphate</keyword>
<comment type="similarity">
    <text evidence="2">Belongs to the group II decarboxylase family.</text>
</comment>
<dbReference type="Proteomes" id="UP000007304">
    <property type="component" value="Unassembled WGS sequence"/>
</dbReference>
<evidence type="ECO:0000313" key="7">
    <source>
        <dbReference type="EMBL" id="EHY58015.1"/>
    </source>
</evidence>
<evidence type="ECO:0000313" key="8">
    <source>
        <dbReference type="Proteomes" id="UP000007304"/>
    </source>
</evidence>
<dbReference type="InParanoid" id="H6C300"/>
<feature type="compositionally biased region" description="Low complexity" evidence="6">
    <location>
        <begin position="211"/>
        <end position="226"/>
    </location>
</feature>
<sequence length="650" mass="70939">MDNSNLATIISTLQTILATTPLLDRDGDHDRDRRDLRVLPVGGIPDLETLEVQSRAQAHAIRTAAITTTTRQSNNETDIRNGNDTKFDSRLRTEFDPLTQLATHLSTDIIPFLNLSSLSPNYYGFVTGGATPAALLGDFLASVFDQSVQVHLPQETIATTLEVVALNQLVRLFRLPEEEWGIGGRRRSETEPDTKSKTKTEAEAETDQQRGFTTTPSTTTTTTRRNLGGGGTFTTGATASNVLGLALGREYVLRRAVELKGALPDDPAVETNYSCGEHGIAELMTQAGVRKIQVLTTLPHSSIAKAASIVGIGRKNVVSINNPKDPLQIDLELLESEARKIRDESGAGAVLSILVVSAGEVNTGRFATDSRETMVRVRRICDEYGVWVHVDGAFGLFGRVLKGDEGEAEAEAAGAAATATTTAAAVDDNSDAADKIGYSDIIRGVDGLELADSITSDCHKLLNVPYDCGVFFTRHKTLSEAVFGNGNAAYLTSMASASSDQIQSPLNIGIENSRRFRALPVYCTLMAYGVEGYRDILKRQIGLARRVTRWLLQDERFEVLPTSGEGENDTAGREKELLRKTFMVVLFRVRDRNKNKDFVKNVNKTGKIYLTGTVWEGEPAARIAVSNWQVDVEKDTKKIVDTFDQVLKQI</sequence>
<dbReference type="OrthoDB" id="2161780at2759"/>
<dbReference type="InterPro" id="IPR010977">
    <property type="entry name" value="Aromatic_deC"/>
</dbReference>
<keyword evidence="8" id="KW-1185">Reference proteome</keyword>
<evidence type="ECO:0000256" key="2">
    <source>
        <dbReference type="ARBA" id="ARBA00009533"/>
    </source>
</evidence>
<dbReference type="GO" id="GO:0030170">
    <property type="term" value="F:pyridoxal phosphate binding"/>
    <property type="evidence" value="ECO:0007669"/>
    <property type="project" value="InterPro"/>
</dbReference>
<dbReference type="GO" id="GO:0016831">
    <property type="term" value="F:carboxy-lyase activity"/>
    <property type="evidence" value="ECO:0007669"/>
    <property type="project" value="InterPro"/>
</dbReference>
<dbReference type="InterPro" id="IPR021115">
    <property type="entry name" value="Pyridoxal-P_BS"/>
</dbReference>
<evidence type="ECO:0000256" key="4">
    <source>
        <dbReference type="ARBA" id="ARBA00023239"/>
    </source>
</evidence>
<dbReference type="InterPro" id="IPR015422">
    <property type="entry name" value="PyrdxlP-dep_Trfase_small"/>
</dbReference>
<evidence type="ECO:0000256" key="1">
    <source>
        <dbReference type="ARBA" id="ARBA00001933"/>
    </source>
</evidence>
<dbReference type="RefSeq" id="XP_009158476.1">
    <property type="nucleotide sequence ID" value="XM_009160228.1"/>
</dbReference>
<dbReference type="SUPFAM" id="SSF53383">
    <property type="entry name" value="PLP-dependent transferases"/>
    <property type="match status" value="2"/>
</dbReference>
<evidence type="ECO:0000256" key="3">
    <source>
        <dbReference type="ARBA" id="ARBA00022898"/>
    </source>
</evidence>
<dbReference type="eggNOG" id="KOG0628">
    <property type="taxonomic scope" value="Eukaryota"/>
</dbReference>
<name>H6C300_EXODN</name>
<dbReference type="GO" id="GO:0019752">
    <property type="term" value="P:carboxylic acid metabolic process"/>
    <property type="evidence" value="ECO:0007669"/>
    <property type="project" value="InterPro"/>
</dbReference>
<dbReference type="InterPro" id="IPR015421">
    <property type="entry name" value="PyrdxlP-dep_Trfase_major"/>
</dbReference>